<proteinExistence type="predicted"/>
<dbReference type="Pfam" id="PF21725">
    <property type="entry name" value="T7SS_signal"/>
    <property type="match status" value="1"/>
</dbReference>
<dbReference type="KEGG" id="nps:KRR39_06760"/>
<sequence length="582" mass="61918">MPDFTVKGNPDAILGRVATMREKATTFESVADGLDALNTDGWTGRAADRFREKFDTEPGKWRDAGTGFRRAADGLSVYASELRSAQSRAAWAEKEYHRGDQVTEDARSSYDADVSRAKHEASTQNAAGHPTVLTILPFHDPGAAIRQGALDELSSARSDLESAAHTCAGEVRAGCSAAPSKRNWFESGLAFVGGVFAGAGEAVWDLVEMGFDFQFGPMMDMIKLASGELTPEELAAKNDLKVEQAKALLTSLKDDPIGFGKNLGKSLLDWDTWSDDPARALGHLVPDAIATVATGGAGASLRALRGLKGLHDISLLARPLHGLRSLKGLDLGDLSGLSHLDDASLASRIDALPPADQARLLRRGEDMTPQSMESLFNGRYDDAPNDMSYFHDTFTDGAPRVSADHPVVDGPLVNLHGRGDPGSGTFWTDPAELLTSRNEAAAMDRMALRPEWYTKDAADGGYTFAHRDEISVRQFSPQEEMRMDAGPLAAQSQHVAAQKWATGHDSPAPTHFDGLPNPENQPGGATQYVSGLDDGPWRSPVDTWTGPAPWVSATPHGAWTGFGAGAATGFAGSSAAGAAADR</sequence>
<keyword evidence="4" id="KW-1185">Reference proteome</keyword>
<accession>A0A975T229</accession>
<reference evidence="3" key="1">
    <citation type="submission" date="2021-06" db="EMBL/GenBank/DDBJ databases">
        <title>Complete genome sequence of Nocardioides sp. G188.</title>
        <authorList>
            <person name="Im W.-T."/>
        </authorList>
    </citation>
    <scope>NUCLEOTIDE SEQUENCE</scope>
    <source>
        <strain evidence="3">G188</strain>
    </source>
</reference>
<name>A0A975T229_9ACTN</name>
<dbReference type="InterPro" id="IPR049082">
    <property type="entry name" value="T7SS_signal"/>
</dbReference>
<feature type="compositionally biased region" description="Polar residues" evidence="1">
    <location>
        <begin position="518"/>
        <end position="529"/>
    </location>
</feature>
<gene>
    <name evidence="3" type="ORF">KRR39_06760</name>
</gene>
<dbReference type="Proteomes" id="UP000683575">
    <property type="component" value="Chromosome"/>
</dbReference>
<feature type="region of interest" description="Disordered" evidence="1">
    <location>
        <begin position="502"/>
        <end position="543"/>
    </location>
</feature>
<dbReference type="AlphaFoldDB" id="A0A975T229"/>
<organism evidence="3 4">
    <name type="scientific">Nocardioides panacis</name>
    <dbReference type="NCBI Taxonomy" id="2849501"/>
    <lineage>
        <taxon>Bacteria</taxon>
        <taxon>Bacillati</taxon>
        <taxon>Actinomycetota</taxon>
        <taxon>Actinomycetes</taxon>
        <taxon>Propionibacteriales</taxon>
        <taxon>Nocardioidaceae</taxon>
        <taxon>Nocardioides</taxon>
    </lineage>
</organism>
<evidence type="ECO:0000313" key="3">
    <source>
        <dbReference type="EMBL" id="QWZ09459.1"/>
    </source>
</evidence>
<dbReference type="RefSeq" id="WP_216941305.1">
    <property type="nucleotide sequence ID" value="NZ_CP077062.1"/>
</dbReference>
<evidence type="ECO:0000313" key="4">
    <source>
        <dbReference type="Proteomes" id="UP000683575"/>
    </source>
</evidence>
<protein>
    <recommendedName>
        <fullName evidence="2">Putative T7SS secretion signal domain-containing protein</fullName>
    </recommendedName>
</protein>
<feature type="domain" description="Putative T7SS secretion signal" evidence="2">
    <location>
        <begin position="6"/>
        <end position="181"/>
    </location>
</feature>
<evidence type="ECO:0000256" key="1">
    <source>
        <dbReference type="SAM" id="MobiDB-lite"/>
    </source>
</evidence>
<dbReference type="EMBL" id="CP077062">
    <property type="protein sequence ID" value="QWZ09459.1"/>
    <property type="molecule type" value="Genomic_DNA"/>
</dbReference>
<evidence type="ECO:0000259" key="2">
    <source>
        <dbReference type="Pfam" id="PF21725"/>
    </source>
</evidence>